<reference evidence="1 2" key="1">
    <citation type="submission" date="2019-01" db="EMBL/GenBank/DDBJ databases">
        <title>Agromyces.</title>
        <authorList>
            <person name="Li J."/>
        </authorList>
    </citation>
    <scope>NUCLEOTIDE SEQUENCE [LARGE SCALE GENOMIC DNA]</scope>
    <source>
        <strain evidence="1 2">DSM 15934</strain>
    </source>
</reference>
<sequence length="144" mass="16125">MEFEVSTTIDRSAAAVWDFYAVHHVQNHPRWDPDMSLEQVTSGPIGVGTVIKRRYIRFGVFVEGTMEIVEFDPPRAMGAKIHDGQTEMTGRATLTAEGPNRTRLTTHVDIYGADPSMAEKITPLVQQGYETIKRLVESEYEPGS</sequence>
<gene>
    <name evidence="1" type="ORF">ESP51_18645</name>
</gene>
<dbReference type="Gene3D" id="3.30.530.20">
    <property type="match status" value="1"/>
</dbReference>
<evidence type="ECO:0000313" key="2">
    <source>
        <dbReference type="Proteomes" id="UP000293865"/>
    </source>
</evidence>
<evidence type="ECO:0008006" key="3">
    <source>
        <dbReference type="Google" id="ProtNLM"/>
    </source>
</evidence>
<dbReference type="InterPro" id="IPR019587">
    <property type="entry name" value="Polyketide_cyclase/dehydratase"/>
</dbReference>
<dbReference type="Proteomes" id="UP000293865">
    <property type="component" value="Unassembled WGS sequence"/>
</dbReference>
<name>A0A4Q2KPE9_9MICO</name>
<dbReference type="RefSeq" id="WP_129522394.1">
    <property type="nucleotide sequence ID" value="NZ_SDPN01000056.1"/>
</dbReference>
<dbReference type="InterPro" id="IPR023393">
    <property type="entry name" value="START-like_dom_sf"/>
</dbReference>
<dbReference type="SUPFAM" id="SSF55961">
    <property type="entry name" value="Bet v1-like"/>
    <property type="match status" value="1"/>
</dbReference>
<dbReference type="AlphaFoldDB" id="A0A4Q2KPE9"/>
<keyword evidence="2" id="KW-1185">Reference proteome</keyword>
<dbReference type="EMBL" id="SDPN01000056">
    <property type="protein sequence ID" value="RXZ67248.1"/>
    <property type="molecule type" value="Genomic_DNA"/>
</dbReference>
<accession>A0A4Q2KPE9</accession>
<protein>
    <recommendedName>
        <fullName evidence="3">SRPBCC family protein</fullName>
    </recommendedName>
</protein>
<dbReference type="Pfam" id="PF10604">
    <property type="entry name" value="Polyketide_cyc2"/>
    <property type="match status" value="1"/>
</dbReference>
<evidence type="ECO:0000313" key="1">
    <source>
        <dbReference type="EMBL" id="RXZ67248.1"/>
    </source>
</evidence>
<comment type="caution">
    <text evidence="1">The sequence shown here is derived from an EMBL/GenBank/DDBJ whole genome shotgun (WGS) entry which is preliminary data.</text>
</comment>
<dbReference type="OrthoDB" id="5006343at2"/>
<organism evidence="1 2">
    <name type="scientific">Agromyces albus</name>
    <dbReference type="NCBI Taxonomy" id="205332"/>
    <lineage>
        <taxon>Bacteria</taxon>
        <taxon>Bacillati</taxon>
        <taxon>Actinomycetota</taxon>
        <taxon>Actinomycetes</taxon>
        <taxon>Micrococcales</taxon>
        <taxon>Microbacteriaceae</taxon>
        <taxon>Agromyces</taxon>
    </lineage>
</organism>
<proteinExistence type="predicted"/>